<evidence type="ECO:0000256" key="1">
    <source>
        <dbReference type="SAM" id="MobiDB-lite"/>
    </source>
</evidence>
<proteinExistence type="predicted"/>
<sequence>MRIFRLIATPVILLGLLGLLAWGAFWGWNSLTAPLPSPSPTPCVTRSSETINVTQVSVRIFNGGYTTGQASRARTRLEAFGFQGIRIYNTEDDGMVKEVTIRANKTQVAQIRLVASQFVDPVIEHDDRVDGTVDIILPTDPPVYNEKPFFQVSSPDGTICVVPSPTPSPSPSPSPSREP</sequence>
<dbReference type="EMBL" id="FQZG01000049">
    <property type="protein sequence ID" value="SHJ44244.1"/>
    <property type="molecule type" value="Genomic_DNA"/>
</dbReference>
<dbReference type="InterPro" id="IPR027381">
    <property type="entry name" value="LytR/CpsA/Psr_C"/>
</dbReference>
<evidence type="ECO:0000259" key="2">
    <source>
        <dbReference type="Pfam" id="PF13399"/>
    </source>
</evidence>
<dbReference type="RefSeq" id="WP_073188815.1">
    <property type="nucleotide sequence ID" value="NZ_FQZG01000049.1"/>
</dbReference>
<gene>
    <name evidence="3" type="ORF">SAMN02745244_02515</name>
</gene>
<dbReference type="Pfam" id="PF13399">
    <property type="entry name" value="LytR_C"/>
    <property type="match status" value="1"/>
</dbReference>
<evidence type="ECO:0000313" key="3">
    <source>
        <dbReference type="EMBL" id="SHJ44244.1"/>
    </source>
</evidence>
<dbReference type="STRING" id="1123357.SAMN02745244_02515"/>
<keyword evidence="4" id="KW-1185">Reference proteome</keyword>
<evidence type="ECO:0000313" key="4">
    <source>
        <dbReference type="Proteomes" id="UP000184512"/>
    </source>
</evidence>
<dbReference type="Proteomes" id="UP000184512">
    <property type="component" value="Unassembled WGS sequence"/>
</dbReference>
<name>A0A1M6JC97_9ACTN</name>
<accession>A0A1M6JC97</accession>
<protein>
    <submittedName>
        <fullName evidence="3">LytR cell envelope-related transcriptional attenuator</fullName>
    </submittedName>
</protein>
<organism evidence="3 4">
    <name type="scientific">Tessaracoccus bendigoensis DSM 12906</name>
    <dbReference type="NCBI Taxonomy" id="1123357"/>
    <lineage>
        <taxon>Bacteria</taxon>
        <taxon>Bacillati</taxon>
        <taxon>Actinomycetota</taxon>
        <taxon>Actinomycetes</taxon>
        <taxon>Propionibacteriales</taxon>
        <taxon>Propionibacteriaceae</taxon>
        <taxon>Tessaracoccus</taxon>
    </lineage>
</organism>
<feature type="region of interest" description="Disordered" evidence="1">
    <location>
        <begin position="155"/>
        <end position="179"/>
    </location>
</feature>
<feature type="compositionally biased region" description="Pro residues" evidence="1">
    <location>
        <begin position="164"/>
        <end position="179"/>
    </location>
</feature>
<dbReference type="AlphaFoldDB" id="A0A1M6JC97"/>
<dbReference type="Gene3D" id="3.30.70.2390">
    <property type="match status" value="1"/>
</dbReference>
<feature type="domain" description="LytR/CpsA/Psr regulator C-terminal" evidence="2">
    <location>
        <begin position="55"/>
        <end position="140"/>
    </location>
</feature>
<reference evidence="3 4" key="1">
    <citation type="submission" date="2016-11" db="EMBL/GenBank/DDBJ databases">
        <authorList>
            <person name="Jaros S."/>
            <person name="Januszkiewicz K."/>
            <person name="Wedrychowicz H."/>
        </authorList>
    </citation>
    <scope>NUCLEOTIDE SEQUENCE [LARGE SCALE GENOMIC DNA]</scope>
    <source>
        <strain evidence="3 4">DSM 12906</strain>
    </source>
</reference>